<dbReference type="EMBL" id="JACBZF010000001">
    <property type="protein sequence ID" value="NYH94279.1"/>
    <property type="molecule type" value="Genomic_DNA"/>
</dbReference>
<name>A0A7Z0BSM9_9SPHN</name>
<dbReference type="GO" id="GO:0016740">
    <property type="term" value="F:transferase activity"/>
    <property type="evidence" value="ECO:0007669"/>
    <property type="project" value="UniProtKB-KW"/>
</dbReference>
<keyword evidence="2" id="KW-1185">Reference proteome</keyword>
<gene>
    <name evidence="1" type="ORF">FHS75_000584</name>
</gene>
<protein>
    <submittedName>
        <fullName evidence="1">Phytoene synthase</fullName>
        <ecNumber evidence="1">2.5.1.32</ecNumber>
    </submittedName>
</protein>
<reference evidence="1 2" key="1">
    <citation type="submission" date="2020-07" db="EMBL/GenBank/DDBJ databases">
        <title>Genomic Encyclopedia of Type Strains, Phase IV (KMG-IV): sequencing the most valuable type-strain genomes for metagenomic binning, comparative biology and taxonomic classification.</title>
        <authorList>
            <person name="Goeker M."/>
        </authorList>
    </citation>
    <scope>NUCLEOTIDE SEQUENCE [LARGE SCALE GENOMIC DNA]</scope>
    <source>
        <strain evidence="1 2">DSM 29043</strain>
    </source>
</reference>
<dbReference type="Proteomes" id="UP000522081">
    <property type="component" value="Unassembled WGS sequence"/>
</dbReference>
<organism evidence="1 2">
    <name type="scientific">Novosphingobium marinum</name>
    <dbReference type="NCBI Taxonomy" id="1514948"/>
    <lineage>
        <taxon>Bacteria</taxon>
        <taxon>Pseudomonadati</taxon>
        <taxon>Pseudomonadota</taxon>
        <taxon>Alphaproteobacteria</taxon>
        <taxon>Sphingomonadales</taxon>
        <taxon>Sphingomonadaceae</taxon>
        <taxon>Novosphingobium</taxon>
    </lineage>
</organism>
<accession>A0A7Z0BSM9</accession>
<proteinExistence type="predicted"/>
<evidence type="ECO:0000313" key="1">
    <source>
        <dbReference type="EMBL" id="NYH94279.1"/>
    </source>
</evidence>
<dbReference type="EC" id="2.5.1.32" evidence="1"/>
<evidence type="ECO:0000313" key="2">
    <source>
        <dbReference type="Proteomes" id="UP000522081"/>
    </source>
</evidence>
<keyword evidence="1" id="KW-0808">Transferase</keyword>
<dbReference type="AlphaFoldDB" id="A0A7Z0BSM9"/>
<comment type="caution">
    <text evidence="1">The sequence shown here is derived from an EMBL/GenBank/DDBJ whole genome shotgun (WGS) entry which is preliminary data.</text>
</comment>
<dbReference type="RefSeq" id="WP_179406210.1">
    <property type="nucleotide sequence ID" value="NZ_BMGF01000001.1"/>
</dbReference>
<sequence>MSDVYPSVEELPVLSRLALSYAPKVAREKTLGLLALDARLAGIVRSASEPMLAQLRLAWWRDQFAKPISDWPEGEPLLATLKAWREQARALGGLVDGWEHLAGEGPLPANDFSALASARGDAFGALAILLGADDAREECKVAGREWALADLLSRVSAPEETVALRELAGKAAFGPIRLPRAMRPLALLHGLARKAMDSGRSLDDLPPSALLKALRIGLVGR</sequence>